<keyword evidence="3" id="KW-1003">Cell membrane</keyword>
<evidence type="ECO:0000256" key="3">
    <source>
        <dbReference type="ARBA" id="ARBA00022475"/>
    </source>
</evidence>
<accession>A0A852T4I5</accession>
<dbReference type="InterPro" id="IPR020846">
    <property type="entry name" value="MFS_dom"/>
</dbReference>
<dbReference type="PROSITE" id="PS50850">
    <property type="entry name" value="MFS"/>
    <property type="match status" value="1"/>
</dbReference>
<keyword evidence="5 7" id="KW-1133">Transmembrane helix</keyword>
<dbReference type="SUPFAM" id="SSF103473">
    <property type="entry name" value="MFS general substrate transporter"/>
    <property type="match status" value="1"/>
</dbReference>
<evidence type="ECO:0000313" key="9">
    <source>
        <dbReference type="EMBL" id="NYD75791.1"/>
    </source>
</evidence>
<dbReference type="AlphaFoldDB" id="A0A852T4I5"/>
<evidence type="ECO:0000256" key="7">
    <source>
        <dbReference type="SAM" id="Phobius"/>
    </source>
</evidence>
<comment type="subcellular location">
    <subcellularLocation>
        <location evidence="1">Cell membrane</location>
        <topology evidence="1">Multi-pass membrane protein</topology>
    </subcellularLocation>
</comment>
<evidence type="ECO:0000256" key="1">
    <source>
        <dbReference type="ARBA" id="ARBA00004651"/>
    </source>
</evidence>
<protein>
    <submittedName>
        <fullName evidence="9">MFS family permease</fullName>
    </submittedName>
</protein>
<gene>
    <name evidence="9" type="ORF">BJ963_003310</name>
</gene>
<dbReference type="InterPro" id="IPR010290">
    <property type="entry name" value="TM_effector"/>
</dbReference>
<sequence length="413" mass="43497">MSDARARVDHSSFARYWTAAAISSFGTAVTTVAMPVLVVQLLHAEPFEVGIVNAAQFVPYALVGLIAGVYTDRWRRKPILVWASLGRALSLGTIPILWVCGVLQIWMLVIALLLFGGFSVFGFAATQSLLPRLVPRTRLITANARLDQTDAAAQTVGPALGGGLVGLLGAPIAIVVDSISYLVDAALNASIRVEEPKPSPRNANLGVEIRQGLKSTYRHQTLGRLAVSTHIWFIANGAAMTAPSILALRTLGFSAFIYGLLLTVFGVTSFIGASLAPRLGTWLGSGRVIILARAIYPIGWLLVAVAPPTAAGGVLLFIALSLQGLAMGTENSHEQVYWQTLTPDELLGRTNATRRSVNRTMAAAGALISGLLIGLVGDRLVLLGVIIVFAAAALTAVLSPLREAPATPGESAR</sequence>
<feature type="transmembrane region" description="Helical" evidence="7">
    <location>
        <begin position="255"/>
        <end position="275"/>
    </location>
</feature>
<comment type="caution">
    <text evidence="9">The sequence shown here is derived from an EMBL/GenBank/DDBJ whole genome shotgun (WGS) entry which is preliminary data.</text>
</comment>
<dbReference type="Proteomes" id="UP000589620">
    <property type="component" value="Unassembled WGS sequence"/>
</dbReference>
<evidence type="ECO:0000256" key="6">
    <source>
        <dbReference type="ARBA" id="ARBA00023136"/>
    </source>
</evidence>
<dbReference type="PANTHER" id="PTHR23513:SF6">
    <property type="entry name" value="MAJOR FACILITATOR SUPERFAMILY ASSOCIATED DOMAIN-CONTAINING PROTEIN"/>
    <property type="match status" value="1"/>
</dbReference>
<dbReference type="GO" id="GO:0005886">
    <property type="term" value="C:plasma membrane"/>
    <property type="evidence" value="ECO:0007669"/>
    <property type="project" value="UniProtKB-SubCell"/>
</dbReference>
<dbReference type="Pfam" id="PF05977">
    <property type="entry name" value="MFS_3"/>
    <property type="match status" value="1"/>
</dbReference>
<keyword evidence="10" id="KW-1185">Reference proteome</keyword>
<evidence type="ECO:0000313" key="10">
    <source>
        <dbReference type="Proteomes" id="UP000589620"/>
    </source>
</evidence>
<organism evidence="9 10">
    <name type="scientific">Leifsonia soli</name>
    <dbReference type="NCBI Taxonomy" id="582665"/>
    <lineage>
        <taxon>Bacteria</taxon>
        <taxon>Bacillati</taxon>
        <taxon>Actinomycetota</taxon>
        <taxon>Actinomycetes</taxon>
        <taxon>Micrococcales</taxon>
        <taxon>Microbacteriaceae</taxon>
        <taxon>Leifsonia</taxon>
    </lineage>
</organism>
<feature type="transmembrane region" description="Helical" evidence="7">
    <location>
        <begin position="151"/>
        <end position="174"/>
    </location>
</feature>
<keyword evidence="2" id="KW-0813">Transport</keyword>
<dbReference type="CDD" id="cd06173">
    <property type="entry name" value="MFS_MefA_like"/>
    <property type="match status" value="1"/>
</dbReference>
<proteinExistence type="predicted"/>
<keyword evidence="4 7" id="KW-0812">Transmembrane</keyword>
<dbReference type="Gene3D" id="1.20.1250.20">
    <property type="entry name" value="MFS general substrate transporter like domains"/>
    <property type="match status" value="1"/>
</dbReference>
<feature type="transmembrane region" description="Helical" evidence="7">
    <location>
        <begin position="50"/>
        <end position="70"/>
    </location>
</feature>
<evidence type="ECO:0000256" key="2">
    <source>
        <dbReference type="ARBA" id="ARBA00022448"/>
    </source>
</evidence>
<dbReference type="RefSeq" id="WP_179457606.1">
    <property type="nucleotide sequence ID" value="NZ_BAAAPX010000001.1"/>
</dbReference>
<dbReference type="EMBL" id="JACCBJ010000001">
    <property type="protein sequence ID" value="NYD75791.1"/>
    <property type="molecule type" value="Genomic_DNA"/>
</dbReference>
<feature type="transmembrane region" description="Helical" evidence="7">
    <location>
        <begin position="79"/>
        <end position="99"/>
    </location>
</feature>
<dbReference type="GO" id="GO:0022857">
    <property type="term" value="F:transmembrane transporter activity"/>
    <property type="evidence" value="ECO:0007669"/>
    <property type="project" value="InterPro"/>
</dbReference>
<feature type="transmembrane region" description="Helical" evidence="7">
    <location>
        <begin position="381"/>
        <end position="401"/>
    </location>
</feature>
<evidence type="ECO:0000256" key="5">
    <source>
        <dbReference type="ARBA" id="ARBA00022989"/>
    </source>
</evidence>
<keyword evidence="6 7" id="KW-0472">Membrane</keyword>
<feature type="domain" description="Major facilitator superfamily (MFS) profile" evidence="8">
    <location>
        <begin position="216"/>
        <end position="413"/>
    </location>
</feature>
<name>A0A852T4I5_9MICO</name>
<feature type="transmembrane region" description="Helical" evidence="7">
    <location>
        <begin position="295"/>
        <end position="320"/>
    </location>
</feature>
<dbReference type="PANTHER" id="PTHR23513">
    <property type="entry name" value="INTEGRAL MEMBRANE EFFLUX PROTEIN-RELATED"/>
    <property type="match status" value="1"/>
</dbReference>
<evidence type="ECO:0000259" key="8">
    <source>
        <dbReference type="PROSITE" id="PS50850"/>
    </source>
</evidence>
<feature type="transmembrane region" description="Helical" evidence="7">
    <location>
        <begin position="16"/>
        <end position="38"/>
    </location>
</feature>
<feature type="transmembrane region" description="Helical" evidence="7">
    <location>
        <begin position="230"/>
        <end position="248"/>
    </location>
</feature>
<evidence type="ECO:0000256" key="4">
    <source>
        <dbReference type="ARBA" id="ARBA00022692"/>
    </source>
</evidence>
<feature type="transmembrane region" description="Helical" evidence="7">
    <location>
        <begin position="357"/>
        <end position="375"/>
    </location>
</feature>
<dbReference type="InterPro" id="IPR036259">
    <property type="entry name" value="MFS_trans_sf"/>
</dbReference>
<reference evidence="9 10" key="1">
    <citation type="submission" date="2020-07" db="EMBL/GenBank/DDBJ databases">
        <title>Sequencing the genomes of 1000 actinobacteria strains.</title>
        <authorList>
            <person name="Klenk H.-P."/>
        </authorList>
    </citation>
    <scope>NUCLEOTIDE SEQUENCE [LARGE SCALE GENOMIC DNA]</scope>
    <source>
        <strain evidence="9 10">DSM 23871</strain>
    </source>
</reference>
<feature type="transmembrane region" description="Helical" evidence="7">
    <location>
        <begin position="105"/>
        <end position="130"/>
    </location>
</feature>